<proteinExistence type="predicted"/>
<dbReference type="PANTHER" id="PTHR12475:SF4">
    <property type="entry name" value="PROTEIN THEM6"/>
    <property type="match status" value="1"/>
</dbReference>
<evidence type="ECO:0000313" key="2">
    <source>
        <dbReference type="Proteomes" id="UP000657592"/>
    </source>
</evidence>
<dbReference type="InterPro" id="IPR051490">
    <property type="entry name" value="THEM6_lcsJ_thioesterase"/>
</dbReference>
<sequence>MNVLWRTLLVMLRARRLRRRQGTLPMTAVGRIRLTTLPTDIDILRHMNNGRYLSLFDLGRWDLMTRTGLMDMMRERGWYPVVANETITFRKSLNLWQRFEVQTRWIGHDDRAIYLEHRAVVRGEVYTSAIIRARVLRRSPGPDGSRTVPLEELFAAVDLPEELPEVPAWMHAWAEGAALPSTRRPAPSDWD</sequence>
<dbReference type="AlphaFoldDB" id="A0A917MMJ4"/>
<dbReference type="RefSeq" id="WP_188756781.1">
    <property type="nucleotide sequence ID" value="NZ_BMJY01000015.1"/>
</dbReference>
<evidence type="ECO:0000313" key="1">
    <source>
        <dbReference type="EMBL" id="GGH48762.1"/>
    </source>
</evidence>
<keyword evidence="2" id="KW-1185">Reference proteome</keyword>
<reference evidence="1" key="2">
    <citation type="submission" date="2020-09" db="EMBL/GenBank/DDBJ databases">
        <authorList>
            <person name="Sun Q."/>
            <person name="Zhou Y."/>
        </authorList>
    </citation>
    <scope>NUCLEOTIDE SEQUENCE</scope>
    <source>
        <strain evidence="1">CGMCC 1.15794</strain>
    </source>
</reference>
<reference evidence="1" key="1">
    <citation type="journal article" date="2014" name="Int. J. Syst. Evol. Microbiol.">
        <title>Complete genome sequence of Corynebacterium casei LMG S-19264T (=DSM 44701T), isolated from a smear-ripened cheese.</title>
        <authorList>
            <consortium name="US DOE Joint Genome Institute (JGI-PGF)"/>
            <person name="Walter F."/>
            <person name="Albersmeier A."/>
            <person name="Kalinowski J."/>
            <person name="Ruckert C."/>
        </authorList>
    </citation>
    <scope>NUCLEOTIDE SEQUENCE</scope>
    <source>
        <strain evidence="1">CGMCC 1.15794</strain>
    </source>
</reference>
<gene>
    <name evidence="1" type="ORF">GCM10010921_26480</name>
</gene>
<dbReference type="Pfam" id="PF13279">
    <property type="entry name" value="4HBT_2"/>
    <property type="match status" value="1"/>
</dbReference>
<accession>A0A917MMJ4</accession>
<dbReference type="InterPro" id="IPR029069">
    <property type="entry name" value="HotDog_dom_sf"/>
</dbReference>
<dbReference type="PANTHER" id="PTHR12475">
    <property type="match status" value="1"/>
</dbReference>
<dbReference type="SUPFAM" id="SSF54637">
    <property type="entry name" value="Thioesterase/thiol ester dehydrase-isomerase"/>
    <property type="match status" value="1"/>
</dbReference>
<protein>
    <submittedName>
        <fullName evidence="1">Thioeseterase</fullName>
    </submittedName>
</protein>
<dbReference type="Gene3D" id="3.10.129.10">
    <property type="entry name" value="Hotdog Thioesterase"/>
    <property type="match status" value="1"/>
</dbReference>
<dbReference type="EMBL" id="BMJY01000015">
    <property type="protein sequence ID" value="GGH48762.1"/>
    <property type="molecule type" value="Genomic_DNA"/>
</dbReference>
<comment type="caution">
    <text evidence="1">The sequence shown here is derived from an EMBL/GenBank/DDBJ whole genome shotgun (WGS) entry which is preliminary data.</text>
</comment>
<name>A0A917MMJ4_9MICO</name>
<dbReference type="CDD" id="cd00586">
    <property type="entry name" value="4HBT"/>
    <property type="match status" value="1"/>
</dbReference>
<organism evidence="1 2">
    <name type="scientific">Microbacterium album</name>
    <dbReference type="NCBI Taxonomy" id="2053191"/>
    <lineage>
        <taxon>Bacteria</taxon>
        <taxon>Bacillati</taxon>
        <taxon>Actinomycetota</taxon>
        <taxon>Actinomycetes</taxon>
        <taxon>Micrococcales</taxon>
        <taxon>Microbacteriaceae</taxon>
        <taxon>Microbacterium</taxon>
    </lineage>
</organism>
<dbReference type="Proteomes" id="UP000657592">
    <property type="component" value="Unassembled WGS sequence"/>
</dbReference>